<keyword evidence="3 16" id="KW-0121">Carboxypeptidase</keyword>
<protein>
    <submittedName>
        <fullName evidence="16">Membrane carboxypeptidase (Penicillin-binding protein)</fullName>
    </submittedName>
</protein>
<dbReference type="FunFam" id="1.10.3810.10:FF:000001">
    <property type="entry name" value="Penicillin-binding protein 1A"/>
    <property type="match status" value="1"/>
</dbReference>
<dbReference type="InterPro" id="IPR001264">
    <property type="entry name" value="Glyco_trans_51"/>
</dbReference>
<dbReference type="Gene3D" id="3.40.710.10">
    <property type="entry name" value="DD-peptidase/beta-lactamase superfamily"/>
    <property type="match status" value="1"/>
</dbReference>
<dbReference type="GO" id="GO:0009002">
    <property type="term" value="F:serine-type D-Ala-D-Ala carboxypeptidase activity"/>
    <property type="evidence" value="ECO:0007669"/>
    <property type="project" value="UniProtKB-EC"/>
</dbReference>
<evidence type="ECO:0000313" key="17">
    <source>
        <dbReference type="Proteomes" id="UP000199012"/>
    </source>
</evidence>
<dbReference type="GO" id="GO:0008360">
    <property type="term" value="P:regulation of cell shape"/>
    <property type="evidence" value="ECO:0007669"/>
    <property type="project" value="UniProtKB-KW"/>
</dbReference>
<evidence type="ECO:0000259" key="15">
    <source>
        <dbReference type="SMART" id="SM00740"/>
    </source>
</evidence>
<feature type="region of interest" description="Disordered" evidence="14">
    <location>
        <begin position="621"/>
        <end position="654"/>
    </location>
</feature>
<evidence type="ECO:0000256" key="13">
    <source>
        <dbReference type="ARBA" id="ARBA00049902"/>
    </source>
</evidence>
<dbReference type="GO" id="GO:0006508">
    <property type="term" value="P:proteolysis"/>
    <property type="evidence" value="ECO:0007669"/>
    <property type="project" value="UniProtKB-KW"/>
</dbReference>
<keyword evidence="10" id="KW-0511">Multifunctional enzyme</keyword>
<keyword evidence="7" id="KW-0378">Hydrolase</keyword>
<comment type="catalytic activity">
    <reaction evidence="12">
        <text>Preferential cleavage: (Ac)2-L-Lys-D-Ala-|-D-Ala. Also transpeptidation of peptidyl-alanyl moieties that are N-acyl substituents of D-alanine.</text>
        <dbReference type="EC" id="3.4.16.4"/>
    </reaction>
</comment>
<dbReference type="OrthoDB" id="9766909at2"/>
<dbReference type="STRING" id="988821.SAMN05421867_107164"/>
<dbReference type="InterPro" id="IPR036950">
    <property type="entry name" value="PBP_transglycosylase"/>
</dbReference>
<keyword evidence="4" id="KW-0645">Protease</keyword>
<dbReference type="PANTHER" id="PTHR32282">
    <property type="entry name" value="BINDING PROTEIN TRANSPEPTIDASE, PUTATIVE-RELATED"/>
    <property type="match status" value="1"/>
</dbReference>
<evidence type="ECO:0000256" key="11">
    <source>
        <dbReference type="ARBA" id="ARBA00023316"/>
    </source>
</evidence>
<name>A0A1I0YI78_9CELL</name>
<comment type="similarity">
    <text evidence="1">In the C-terminal section; belongs to the transpeptidase family.</text>
</comment>
<dbReference type="InterPro" id="IPR023346">
    <property type="entry name" value="Lysozyme-like_dom_sf"/>
</dbReference>
<keyword evidence="17" id="KW-1185">Reference proteome</keyword>
<evidence type="ECO:0000256" key="14">
    <source>
        <dbReference type="SAM" id="MobiDB-lite"/>
    </source>
</evidence>
<evidence type="ECO:0000256" key="6">
    <source>
        <dbReference type="ARBA" id="ARBA00022679"/>
    </source>
</evidence>
<evidence type="ECO:0000256" key="8">
    <source>
        <dbReference type="ARBA" id="ARBA00022960"/>
    </source>
</evidence>
<keyword evidence="8" id="KW-0133">Cell shape</keyword>
<dbReference type="SMART" id="SM00740">
    <property type="entry name" value="PASTA"/>
    <property type="match status" value="1"/>
</dbReference>
<evidence type="ECO:0000256" key="12">
    <source>
        <dbReference type="ARBA" id="ARBA00034000"/>
    </source>
</evidence>
<dbReference type="InterPro" id="IPR005543">
    <property type="entry name" value="PASTA_dom"/>
</dbReference>
<evidence type="ECO:0000256" key="2">
    <source>
        <dbReference type="ARBA" id="ARBA00007739"/>
    </source>
</evidence>
<comment type="similarity">
    <text evidence="2">In the N-terminal section; belongs to the glycosyltransferase 51 family.</text>
</comment>
<dbReference type="GO" id="GO:0008658">
    <property type="term" value="F:penicillin binding"/>
    <property type="evidence" value="ECO:0007669"/>
    <property type="project" value="InterPro"/>
</dbReference>
<dbReference type="SUPFAM" id="SSF56601">
    <property type="entry name" value="beta-lactamase/transpeptidase-like"/>
    <property type="match status" value="1"/>
</dbReference>
<dbReference type="Gene3D" id="1.10.3810.10">
    <property type="entry name" value="Biosynthetic peptidoglycan transglycosylase-like"/>
    <property type="match status" value="1"/>
</dbReference>
<dbReference type="Pfam" id="PF00905">
    <property type="entry name" value="Transpeptidase"/>
    <property type="match status" value="1"/>
</dbReference>
<evidence type="ECO:0000256" key="1">
    <source>
        <dbReference type="ARBA" id="ARBA00007090"/>
    </source>
</evidence>
<organism evidence="16 17">
    <name type="scientific">Cellulomonas marina</name>
    <dbReference type="NCBI Taxonomy" id="988821"/>
    <lineage>
        <taxon>Bacteria</taxon>
        <taxon>Bacillati</taxon>
        <taxon>Actinomycetota</taxon>
        <taxon>Actinomycetes</taxon>
        <taxon>Micrococcales</taxon>
        <taxon>Cellulomonadaceae</taxon>
        <taxon>Cellulomonas</taxon>
    </lineage>
</organism>
<dbReference type="PANTHER" id="PTHR32282:SF34">
    <property type="entry name" value="PENICILLIN-BINDING PROTEIN 1A"/>
    <property type="match status" value="1"/>
</dbReference>
<dbReference type="SUPFAM" id="SSF53955">
    <property type="entry name" value="Lysozyme-like"/>
    <property type="match status" value="1"/>
</dbReference>
<evidence type="ECO:0000256" key="5">
    <source>
        <dbReference type="ARBA" id="ARBA00022676"/>
    </source>
</evidence>
<dbReference type="Pfam" id="PF00912">
    <property type="entry name" value="Transgly"/>
    <property type="match status" value="1"/>
</dbReference>
<feature type="domain" description="PASTA" evidence="15">
    <location>
        <begin position="652"/>
        <end position="719"/>
    </location>
</feature>
<dbReference type="InterPro" id="IPR001460">
    <property type="entry name" value="PCN-bd_Tpept"/>
</dbReference>
<dbReference type="EMBL" id="FOKA01000007">
    <property type="protein sequence ID" value="SFB12587.1"/>
    <property type="molecule type" value="Genomic_DNA"/>
</dbReference>
<evidence type="ECO:0000256" key="9">
    <source>
        <dbReference type="ARBA" id="ARBA00022984"/>
    </source>
</evidence>
<evidence type="ECO:0000256" key="10">
    <source>
        <dbReference type="ARBA" id="ARBA00023268"/>
    </source>
</evidence>
<dbReference type="InterPro" id="IPR050396">
    <property type="entry name" value="Glycosyltr_51/Transpeptidase"/>
</dbReference>
<reference evidence="16 17" key="1">
    <citation type="submission" date="2016-10" db="EMBL/GenBank/DDBJ databases">
        <authorList>
            <person name="de Groot N.N."/>
        </authorList>
    </citation>
    <scope>NUCLEOTIDE SEQUENCE [LARGE SCALE GENOMIC DNA]</scope>
    <source>
        <strain evidence="16 17">CGMCC 4.6945</strain>
    </source>
</reference>
<keyword evidence="11" id="KW-0961">Cell wall biogenesis/degradation</keyword>
<feature type="region of interest" description="Disordered" evidence="14">
    <location>
        <begin position="721"/>
        <end position="763"/>
    </location>
</feature>
<evidence type="ECO:0000256" key="3">
    <source>
        <dbReference type="ARBA" id="ARBA00022645"/>
    </source>
</evidence>
<comment type="catalytic activity">
    <reaction evidence="13">
        <text>[GlcNAc-(1-&gt;4)-Mur2Ac(oyl-L-Ala-gamma-D-Glu-L-Lys-D-Ala-D-Ala)](n)-di-trans,octa-cis-undecaprenyl diphosphate + beta-D-GlcNAc-(1-&gt;4)-Mur2Ac(oyl-L-Ala-gamma-D-Glu-L-Lys-D-Ala-D-Ala)-di-trans,octa-cis-undecaprenyl diphosphate = [GlcNAc-(1-&gt;4)-Mur2Ac(oyl-L-Ala-gamma-D-Glu-L-Lys-D-Ala-D-Ala)](n+1)-di-trans,octa-cis-undecaprenyl diphosphate + di-trans,octa-cis-undecaprenyl diphosphate + H(+)</text>
        <dbReference type="Rhea" id="RHEA:23708"/>
        <dbReference type="Rhea" id="RHEA-COMP:9602"/>
        <dbReference type="Rhea" id="RHEA-COMP:9603"/>
        <dbReference type="ChEBI" id="CHEBI:15378"/>
        <dbReference type="ChEBI" id="CHEBI:58405"/>
        <dbReference type="ChEBI" id="CHEBI:60033"/>
        <dbReference type="ChEBI" id="CHEBI:78435"/>
        <dbReference type="EC" id="2.4.99.28"/>
    </reaction>
</comment>
<gene>
    <name evidence="16" type="ORF">SAMN05421867_107164</name>
</gene>
<dbReference type="GO" id="GO:0008955">
    <property type="term" value="F:peptidoglycan glycosyltransferase activity"/>
    <property type="evidence" value="ECO:0007669"/>
    <property type="project" value="UniProtKB-EC"/>
</dbReference>
<dbReference type="Proteomes" id="UP000199012">
    <property type="component" value="Unassembled WGS sequence"/>
</dbReference>
<sequence>MLGSLVGLLLLVVGLGVAAYALVDVPAPGEEATYQTTTVYWGNADGTRGEVMGELPGLQRTIVDTSTLPDYVGNAVVASEDRSFWTNRGISVTGIARAFVNNVRGGDTQGASTLTQQYVKNYYTERSTIGYVGKAKEALLALKISRQESKDQVLDRYLNTVYFGRDTYGIQEASQAYFGVDAAQLTISQAALLAGIIPSPNNWEPATNPERAQQRWERVLDLMTEDGWITAADRDAAVFPETVVEEESQTYAGPTGYLLKLVEAEAQDRLGMTEDELKRAGLAIDTTFDKAAQDQAVATATSLWDGTLAGGSAPDPAARLAIVSVDPADGGVVALYGGQDYLADARDAATYLTAQAASTFKPFTLVAALEQGIPLTTTYNGNSPQEPEGWGNPGEDVSNFGGTDYGRIDLVRATQDSVNTVYAQLNVQVGPAATADVAQRAGIRTAVMPDRASNVLGIDFVHPLDMADAFATFAAQGFHSDPFVVRSATYSDGTVAYTAQSTRTQVFAADVMADATYAMTQVVERGTGQRNVGRVIDVPVAGKTGSSTDNLSAWFVGYTPTIATAVVLTQYDEGGFGKNPVTVTPFGGVREITGSTWPAVLWATYMDPVLDQPRFAAVRDFPPRAGVGGRATPTTTPSATPTPTPSATPTAEPAAVTVPSGLVGTLQADAVAALQGAGLAAEVVAEPSAEIAAGRVVRLEPGAGAALAAGDAVRVVVSSGAPAAPAPTAPPATTAPTPAPGGEDAGDGAGGGAGDSSGAAPTG</sequence>
<dbReference type="GO" id="GO:0030288">
    <property type="term" value="C:outer membrane-bounded periplasmic space"/>
    <property type="evidence" value="ECO:0007669"/>
    <property type="project" value="TreeGrafter"/>
</dbReference>
<keyword evidence="6" id="KW-0808">Transferase</keyword>
<evidence type="ECO:0000313" key="16">
    <source>
        <dbReference type="EMBL" id="SFB12587.1"/>
    </source>
</evidence>
<dbReference type="GO" id="GO:0071555">
    <property type="term" value="P:cell wall organization"/>
    <property type="evidence" value="ECO:0007669"/>
    <property type="project" value="UniProtKB-KW"/>
</dbReference>
<evidence type="ECO:0000256" key="7">
    <source>
        <dbReference type="ARBA" id="ARBA00022801"/>
    </source>
</evidence>
<evidence type="ECO:0000256" key="4">
    <source>
        <dbReference type="ARBA" id="ARBA00022670"/>
    </source>
</evidence>
<keyword evidence="5" id="KW-0328">Glycosyltransferase</keyword>
<dbReference type="Gene3D" id="3.30.10.20">
    <property type="match status" value="1"/>
</dbReference>
<dbReference type="GO" id="GO:0009252">
    <property type="term" value="P:peptidoglycan biosynthetic process"/>
    <property type="evidence" value="ECO:0007669"/>
    <property type="project" value="UniProtKB-KW"/>
</dbReference>
<dbReference type="AlphaFoldDB" id="A0A1I0YI78"/>
<proteinExistence type="inferred from homology"/>
<dbReference type="Pfam" id="PF03793">
    <property type="entry name" value="PASTA"/>
    <property type="match status" value="1"/>
</dbReference>
<accession>A0A1I0YI78</accession>
<feature type="compositionally biased region" description="Low complexity" evidence="14">
    <location>
        <begin position="731"/>
        <end position="742"/>
    </location>
</feature>
<keyword evidence="9" id="KW-0573">Peptidoglycan synthesis</keyword>
<dbReference type="InterPro" id="IPR012338">
    <property type="entry name" value="Beta-lactam/transpept-like"/>
</dbReference>
<dbReference type="RefSeq" id="WP_139224403.1">
    <property type="nucleotide sequence ID" value="NZ_BONM01000008.1"/>
</dbReference>